<evidence type="ECO:0000313" key="3">
    <source>
        <dbReference type="Proteomes" id="UP000564677"/>
    </source>
</evidence>
<reference evidence="2 3" key="1">
    <citation type="submission" date="2020-03" db="EMBL/GenBank/DDBJ databases">
        <title>Genomic Encyclopedia of Type Strains, Phase IV (KMG-IV): sequencing the most valuable type-strain genomes for metagenomic binning, comparative biology and taxonomic classification.</title>
        <authorList>
            <person name="Goeker M."/>
        </authorList>
    </citation>
    <scope>NUCLEOTIDE SEQUENCE [LARGE SCALE GENOMIC DNA]</scope>
    <source>
        <strain evidence="2 3">DSM 4733</strain>
    </source>
</reference>
<comment type="caution">
    <text evidence="2">The sequence shown here is derived from an EMBL/GenBank/DDBJ whole genome shotgun (WGS) entry which is preliminary data.</text>
</comment>
<dbReference type="EMBL" id="JAASQV010000004">
    <property type="protein sequence ID" value="NIJ66837.1"/>
    <property type="molecule type" value="Genomic_DNA"/>
</dbReference>
<sequence>MIRIGNLAMAGLALALGLSACDDSAANKKANEEAAARAADAEKAQKLKDSVEHNFDCLAALRWQKAAIAAVAGDAKPYEDFYREKLEASLGDQTLPAGEDGAPALSRATIQQYADWAYPKTVEAKFRAGKDANGDGKVSDLERSGRGFNMVGQCVQFAAEMGKGPLAGKDKVARMFKIEALRKSLKDKEA</sequence>
<proteinExistence type="predicted"/>
<evidence type="ECO:0000313" key="2">
    <source>
        <dbReference type="EMBL" id="NIJ66837.1"/>
    </source>
</evidence>
<accession>A0A7X5ZX40</accession>
<evidence type="ECO:0000256" key="1">
    <source>
        <dbReference type="SAM" id="SignalP"/>
    </source>
</evidence>
<keyword evidence="3" id="KW-1185">Reference proteome</keyword>
<dbReference type="RefSeq" id="WP_167301135.1">
    <property type="nucleotide sequence ID" value="NZ_JAASQV010000004.1"/>
</dbReference>
<gene>
    <name evidence="2" type="ORF">FHR20_003813</name>
</gene>
<feature type="signal peptide" evidence="1">
    <location>
        <begin position="1"/>
        <end position="25"/>
    </location>
</feature>
<keyword evidence="1" id="KW-0732">Signal</keyword>
<dbReference type="PROSITE" id="PS51257">
    <property type="entry name" value="PROKAR_LIPOPROTEIN"/>
    <property type="match status" value="1"/>
</dbReference>
<dbReference type="AlphaFoldDB" id="A0A7X5ZX40"/>
<dbReference type="Proteomes" id="UP000564677">
    <property type="component" value="Unassembled WGS sequence"/>
</dbReference>
<organism evidence="2 3">
    <name type="scientific">Sphingomonas leidyi</name>
    <dbReference type="NCBI Taxonomy" id="68569"/>
    <lineage>
        <taxon>Bacteria</taxon>
        <taxon>Pseudomonadati</taxon>
        <taxon>Pseudomonadota</taxon>
        <taxon>Alphaproteobacteria</taxon>
        <taxon>Sphingomonadales</taxon>
        <taxon>Sphingomonadaceae</taxon>
        <taxon>Sphingomonas</taxon>
    </lineage>
</organism>
<protein>
    <recommendedName>
        <fullName evidence="4">Lipoprotein</fullName>
    </recommendedName>
</protein>
<feature type="chain" id="PRO_5031333910" description="Lipoprotein" evidence="1">
    <location>
        <begin position="26"/>
        <end position="190"/>
    </location>
</feature>
<name>A0A7X5ZX40_9SPHN</name>
<evidence type="ECO:0008006" key="4">
    <source>
        <dbReference type="Google" id="ProtNLM"/>
    </source>
</evidence>